<feature type="domain" description="Superoxide dismutase copper/zinc binding" evidence="5">
    <location>
        <begin position="106"/>
        <end position="232"/>
    </location>
</feature>
<dbReference type="RefSeq" id="WP_008600073.1">
    <property type="nucleotide sequence ID" value="NZ_AMRV01000002.1"/>
</dbReference>
<keyword evidence="7" id="KW-1185">Reference proteome</keyword>
<comment type="cofactor">
    <cofactor evidence="2">
        <name>Zn(2+)</name>
        <dbReference type="ChEBI" id="CHEBI:29105"/>
    </cofactor>
    <text evidence="2">Binds 1 zinc ion per subunit.</text>
</comment>
<feature type="compositionally biased region" description="Low complexity" evidence="3">
    <location>
        <begin position="24"/>
        <end position="52"/>
    </location>
</feature>
<keyword evidence="2" id="KW-0560">Oxidoreductase</keyword>
<dbReference type="EMBL" id="AMRV01000002">
    <property type="protein sequence ID" value="EMD83636.1"/>
    <property type="molecule type" value="Genomic_DNA"/>
</dbReference>
<comment type="caution">
    <text evidence="6">The sequence shown here is derived from an EMBL/GenBank/DDBJ whole genome shotgun (WGS) entry which is preliminary data.</text>
</comment>
<keyword evidence="2" id="KW-0479">Metal-binding</keyword>
<dbReference type="InterPro" id="IPR024134">
    <property type="entry name" value="SOD_Cu/Zn_/chaperone"/>
</dbReference>
<evidence type="ECO:0000259" key="5">
    <source>
        <dbReference type="Pfam" id="PF00080"/>
    </source>
</evidence>
<dbReference type="PROSITE" id="PS51257">
    <property type="entry name" value="PROKAR_LIPOPROTEIN"/>
    <property type="match status" value="1"/>
</dbReference>
<comment type="similarity">
    <text evidence="1 2">Belongs to the Cu-Zn superoxide dismutase family.</text>
</comment>
<evidence type="ECO:0000256" key="2">
    <source>
        <dbReference type="RuleBase" id="RU000393"/>
    </source>
</evidence>
<proteinExistence type="inferred from homology"/>
<dbReference type="AlphaFoldDB" id="M2TPD6"/>
<dbReference type="GO" id="GO:0004784">
    <property type="term" value="F:superoxide dismutase activity"/>
    <property type="evidence" value="ECO:0007669"/>
    <property type="project" value="UniProtKB-EC"/>
</dbReference>
<dbReference type="OrthoDB" id="5431326at2"/>
<keyword evidence="4" id="KW-0732">Signal</keyword>
<dbReference type="EC" id="1.15.1.1" evidence="2"/>
<feature type="chain" id="PRO_5004026138" description="Superoxide dismutase [Cu-Zn]" evidence="4">
    <location>
        <begin position="21"/>
        <end position="235"/>
    </location>
</feature>
<dbReference type="SUPFAM" id="SSF49329">
    <property type="entry name" value="Cu,Zn superoxide dismutase-like"/>
    <property type="match status" value="1"/>
</dbReference>
<feature type="region of interest" description="Disordered" evidence="3">
    <location>
        <begin position="24"/>
        <end position="61"/>
    </location>
</feature>
<evidence type="ECO:0000256" key="1">
    <source>
        <dbReference type="ARBA" id="ARBA00010457"/>
    </source>
</evidence>
<keyword evidence="2" id="KW-0862">Zinc</keyword>
<dbReference type="InterPro" id="IPR001424">
    <property type="entry name" value="SOD_Cu_Zn_dom"/>
</dbReference>
<protein>
    <recommendedName>
        <fullName evidence="2">Superoxide dismutase [Cu-Zn]</fullName>
        <ecNumber evidence="2">1.15.1.1</ecNumber>
    </recommendedName>
</protein>
<feature type="signal peptide" evidence="4">
    <location>
        <begin position="1"/>
        <end position="20"/>
    </location>
</feature>
<gene>
    <name evidence="6" type="ORF">C725_0608</name>
</gene>
<dbReference type="PANTHER" id="PTHR10003">
    <property type="entry name" value="SUPEROXIDE DISMUTASE CU-ZN -RELATED"/>
    <property type="match status" value="1"/>
</dbReference>
<organism evidence="6 7">
    <name type="scientific">Pacificimonas flava</name>
    <dbReference type="NCBI Taxonomy" id="1234595"/>
    <lineage>
        <taxon>Bacteria</taxon>
        <taxon>Pseudomonadati</taxon>
        <taxon>Pseudomonadota</taxon>
        <taxon>Alphaproteobacteria</taxon>
        <taxon>Sphingomonadales</taxon>
        <taxon>Sphingosinicellaceae</taxon>
        <taxon>Pacificimonas</taxon>
    </lineage>
</organism>
<evidence type="ECO:0000313" key="7">
    <source>
        <dbReference type="Proteomes" id="UP000011717"/>
    </source>
</evidence>
<dbReference type="GO" id="GO:0005507">
    <property type="term" value="F:copper ion binding"/>
    <property type="evidence" value="ECO:0007669"/>
    <property type="project" value="InterPro"/>
</dbReference>
<dbReference type="InterPro" id="IPR036423">
    <property type="entry name" value="SOD-like_Cu/Zn_dom_sf"/>
</dbReference>
<evidence type="ECO:0000256" key="4">
    <source>
        <dbReference type="SAM" id="SignalP"/>
    </source>
</evidence>
<comment type="catalytic activity">
    <reaction evidence="2">
        <text>2 superoxide + 2 H(+) = H2O2 + O2</text>
        <dbReference type="Rhea" id="RHEA:20696"/>
        <dbReference type="ChEBI" id="CHEBI:15378"/>
        <dbReference type="ChEBI" id="CHEBI:15379"/>
        <dbReference type="ChEBI" id="CHEBI:16240"/>
        <dbReference type="ChEBI" id="CHEBI:18421"/>
        <dbReference type="EC" id="1.15.1.1"/>
    </reaction>
</comment>
<dbReference type="PROSITE" id="PS00332">
    <property type="entry name" value="SOD_CU_ZN_2"/>
    <property type="match status" value="1"/>
</dbReference>
<keyword evidence="2" id="KW-0186">Copper</keyword>
<dbReference type="InterPro" id="IPR018152">
    <property type="entry name" value="SOD_Cu/Zn_BS"/>
</dbReference>
<evidence type="ECO:0000256" key="3">
    <source>
        <dbReference type="SAM" id="MobiDB-lite"/>
    </source>
</evidence>
<dbReference type="Gene3D" id="2.60.40.200">
    <property type="entry name" value="Superoxide dismutase, copper/zinc binding domain"/>
    <property type="match status" value="1"/>
</dbReference>
<dbReference type="Proteomes" id="UP000011717">
    <property type="component" value="Unassembled WGS sequence"/>
</dbReference>
<accession>M2TPD6</accession>
<comment type="cofactor">
    <cofactor evidence="2">
        <name>Cu cation</name>
        <dbReference type="ChEBI" id="CHEBI:23378"/>
    </cofactor>
    <text evidence="2">Binds 1 copper ion per subunit.</text>
</comment>
<reference evidence="6 7" key="1">
    <citation type="journal article" date="2013" name="Genome Announc.">
        <title>Draft Genome Sequence of Strain JLT2015T, Belonging to the Family Sphingomonadaceae of the Alphaproteobacteria.</title>
        <authorList>
            <person name="Tang K."/>
            <person name="Liu K."/>
            <person name="Li S."/>
            <person name="Jiao N."/>
        </authorList>
    </citation>
    <scope>NUCLEOTIDE SEQUENCE [LARGE SCALE GENOMIC DNA]</scope>
    <source>
        <strain evidence="6 7">JLT2015</strain>
    </source>
</reference>
<comment type="function">
    <text evidence="2">Destroys radicals which are normally produced within the cells and which are toxic to biological systems.</text>
</comment>
<sequence>MRKIGILLAAGAIASLAACADSSDDAATQDPAADTTMEPGAMEGEGMAQGGMSDTDMTGAMAGDAMSEDTAAMNGSAAGEGADAGALGEATGKTAMAELKGADGTVHGRATLTEYANGIEVATELMEVPSGTHGLHIHQTGTCTAPDFTSAGGHWNPTNEPHPQHKGDLGNVTIGSNGSGELTATIEGVTLDGSEMPVMDDDGSAMILHTGMDDLESQPSGDAGARLACGGISMN</sequence>
<name>M2TPD6_9SPHN</name>
<evidence type="ECO:0000313" key="6">
    <source>
        <dbReference type="EMBL" id="EMD83636.1"/>
    </source>
</evidence>
<dbReference type="Pfam" id="PF00080">
    <property type="entry name" value="Sod_Cu"/>
    <property type="match status" value="1"/>
</dbReference>